<dbReference type="PROSITE" id="PS51390">
    <property type="entry name" value="WAP"/>
    <property type="match status" value="4"/>
</dbReference>
<dbReference type="Pfam" id="PF00095">
    <property type="entry name" value="WAP"/>
    <property type="match status" value="5"/>
</dbReference>
<evidence type="ECO:0000259" key="4">
    <source>
        <dbReference type="PROSITE" id="PS51162"/>
    </source>
</evidence>
<organism evidence="7 8">
    <name type="scientific">Cercopithifilaria johnstoni</name>
    <dbReference type="NCBI Taxonomy" id="2874296"/>
    <lineage>
        <taxon>Eukaryota</taxon>
        <taxon>Metazoa</taxon>
        <taxon>Ecdysozoa</taxon>
        <taxon>Nematoda</taxon>
        <taxon>Chromadorea</taxon>
        <taxon>Rhabditida</taxon>
        <taxon>Spirurina</taxon>
        <taxon>Spiruromorpha</taxon>
        <taxon>Filarioidea</taxon>
        <taxon>Onchocercidae</taxon>
        <taxon>Cercopithifilaria</taxon>
    </lineage>
</organism>
<feature type="domain" description="Thyroglobulin type-1" evidence="4">
    <location>
        <begin position="520"/>
        <end position="581"/>
    </location>
</feature>
<evidence type="ECO:0000313" key="8">
    <source>
        <dbReference type="Proteomes" id="UP000746747"/>
    </source>
</evidence>
<feature type="domain" description="WAP" evidence="6">
    <location>
        <begin position="681"/>
        <end position="744"/>
    </location>
</feature>
<dbReference type="SUPFAM" id="SSF57610">
    <property type="entry name" value="Thyroglobulin type-1 domain"/>
    <property type="match status" value="2"/>
</dbReference>
<keyword evidence="8" id="KW-1185">Reference proteome</keyword>
<dbReference type="PANTHER" id="PTHR19441:SF95">
    <property type="entry name" value="PERLWAPIN ISOFORM X1"/>
    <property type="match status" value="1"/>
</dbReference>
<evidence type="ECO:0000256" key="2">
    <source>
        <dbReference type="PROSITE-ProRule" id="PRU00500"/>
    </source>
</evidence>
<dbReference type="Pfam" id="PF14625">
    <property type="entry name" value="Lustrin_cystein"/>
    <property type="match status" value="2"/>
</dbReference>
<dbReference type="Pfam" id="PF00086">
    <property type="entry name" value="Thyroglobulin_1"/>
    <property type="match status" value="2"/>
</dbReference>
<feature type="domain" description="Antistasin-like" evidence="5">
    <location>
        <begin position="588"/>
        <end position="613"/>
    </location>
</feature>
<feature type="signal peptide" evidence="3">
    <location>
        <begin position="1"/>
        <end position="19"/>
    </location>
</feature>
<dbReference type="SUPFAM" id="SSF57256">
    <property type="entry name" value="Elafin-like"/>
    <property type="match status" value="4"/>
</dbReference>
<dbReference type="InterPro" id="IPR006150">
    <property type="entry name" value="Cys_repeat_1"/>
</dbReference>
<dbReference type="EMBL" id="CAKAEH010001692">
    <property type="protein sequence ID" value="CAG9538678.1"/>
    <property type="molecule type" value="Genomic_DNA"/>
</dbReference>
<evidence type="ECO:0000313" key="7">
    <source>
        <dbReference type="EMBL" id="CAG9538678.1"/>
    </source>
</evidence>
<gene>
    <name evidence="7" type="ORF">CJOHNSTONI_LOCUS8365</name>
</gene>
<evidence type="ECO:0000259" key="5">
    <source>
        <dbReference type="PROSITE" id="PS51252"/>
    </source>
</evidence>
<dbReference type="CDD" id="cd00191">
    <property type="entry name" value="TY"/>
    <property type="match status" value="2"/>
</dbReference>
<dbReference type="InterPro" id="IPR028150">
    <property type="entry name" value="Lustrin_cystein"/>
</dbReference>
<dbReference type="GO" id="GO:0004867">
    <property type="term" value="F:serine-type endopeptidase inhibitor activity"/>
    <property type="evidence" value="ECO:0007669"/>
    <property type="project" value="InterPro"/>
</dbReference>
<dbReference type="PRINTS" id="PR00003">
    <property type="entry name" value="4DISULPHCORE"/>
</dbReference>
<reference evidence="7" key="1">
    <citation type="submission" date="2021-09" db="EMBL/GenBank/DDBJ databases">
        <authorList>
            <consortium name="Pathogen Informatics"/>
        </authorList>
    </citation>
    <scope>NUCLEOTIDE SEQUENCE</scope>
</reference>
<dbReference type="PROSITE" id="PS51162">
    <property type="entry name" value="THYROGLOBULIN_1_2"/>
    <property type="match status" value="2"/>
</dbReference>
<dbReference type="PROSITE" id="PS00484">
    <property type="entry name" value="THYROGLOBULIN_1_1"/>
    <property type="match status" value="1"/>
</dbReference>
<accession>A0A8J2MBA7</accession>
<keyword evidence="1" id="KW-1015">Disulfide bond</keyword>
<dbReference type="InterPro" id="IPR008197">
    <property type="entry name" value="WAP_dom"/>
</dbReference>
<dbReference type="SMART" id="SM00211">
    <property type="entry name" value="TY"/>
    <property type="match status" value="2"/>
</dbReference>
<dbReference type="InterPro" id="IPR050514">
    <property type="entry name" value="WAP_four-disulfide_core"/>
</dbReference>
<evidence type="ECO:0000256" key="3">
    <source>
        <dbReference type="SAM" id="SignalP"/>
    </source>
</evidence>
<dbReference type="OrthoDB" id="5806506at2759"/>
<dbReference type="InterPro" id="IPR036645">
    <property type="entry name" value="Elafin-like_sf"/>
</dbReference>
<dbReference type="PROSITE" id="PS51252">
    <property type="entry name" value="ANTISTASIN"/>
    <property type="match status" value="1"/>
</dbReference>
<dbReference type="SMART" id="SM00289">
    <property type="entry name" value="WR1"/>
    <property type="match status" value="2"/>
</dbReference>
<feature type="chain" id="PRO_5035225790" evidence="3">
    <location>
        <begin position="20"/>
        <end position="745"/>
    </location>
</feature>
<feature type="domain" description="WAP" evidence="6">
    <location>
        <begin position="101"/>
        <end position="146"/>
    </location>
</feature>
<dbReference type="InterPro" id="IPR011061">
    <property type="entry name" value="Hirudin/antistatin"/>
</dbReference>
<dbReference type="Gene3D" id="4.10.75.10">
    <property type="entry name" value="Elafin-like"/>
    <property type="match status" value="5"/>
</dbReference>
<feature type="domain" description="Thyroglobulin type-1" evidence="4">
    <location>
        <begin position="214"/>
        <end position="280"/>
    </location>
</feature>
<dbReference type="SUPFAM" id="SSF57262">
    <property type="entry name" value="Leech antihemostatic proteins"/>
    <property type="match status" value="1"/>
</dbReference>
<comment type="caution">
    <text evidence="7">The sequence shown here is derived from an EMBL/GenBank/DDBJ whole genome shotgun (WGS) entry which is preliminary data.</text>
</comment>
<feature type="domain" description="WAP" evidence="6">
    <location>
        <begin position="400"/>
        <end position="447"/>
    </location>
</feature>
<dbReference type="InterPro" id="IPR004094">
    <property type="entry name" value="Antistasin-like"/>
</dbReference>
<dbReference type="SMART" id="SM00217">
    <property type="entry name" value="WAP"/>
    <property type="match status" value="5"/>
</dbReference>
<dbReference type="GO" id="GO:0005615">
    <property type="term" value="C:extracellular space"/>
    <property type="evidence" value="ECO:0007669"/>
    <property type="project" value="TreeGrafter"/>
</dbReference>
<comment type="caution">
    <text evidence="2">Lacks conserved residue(s) required for the propagation of feature annotation.</text>
</comment>
<dbReference type="Proteomes" id="UP000746747">
    <property type="component" value="Unassembled WGS sequence"/>
</dbReference>
<feature type="domain" description="WAP" evidence="6">
    <location>
        <begin position="165"/>
        <end position="212"/>
    </location>
</feature>
<dbReference type="Gene3D" id="4.10.800.10">
    <property type="entry name" value="Thyroglobulin type-1"/>
    <property type="match status" value="2"/>
</dbReference>
<evidence type="ECO:0000259" key="6">
    <source>
        <dbReference type="PROSITE" id="PS51390"/>
    </source>
</evidence>
<dbReference type="InterPro" id="IPR000716">
    <property type="entry name" value="Thyroglobulin_1"/>
</dbReference>
<keyword evidence="3" id="KW-0732">Signal</keyword>
<protein>
    <submittedName>
        <fullName evidence="7">Uncharacterized protein</fullName>
    </submittedName>
</protein>
<name>A0A8J2MBA7_9BILA</name>
<dbReference type="InterPro" id="IPR036857">
    <property type="entry name" value="Thyroglobulin_1_sf"/>
</dbReference>
<dbReference type="PANTHER" id="PTHR19441">
    <property type="entry name" value="WHEY ACDIC PROTEIN WAP"/>
    <property type="match status" value="1"/>
</dbReference>
<sequence>MLFLPVIFLFHRLLSLVVCLENTYLQNPIIGTTTDRSCQRPPGCELRCPFGYQIGVLGICLCICHDAPCPGCAPGEYCQYNSDGTLFCIPQIVSQSGGNRVAVKPNECPRFFNGACIHQCNSDSECGSSTLKCCSNGCGRECVVALSPKAIVNSLSIHPLQITGYSNRMGKCPLKNYIKNQNCAIECIYDDECPSVEKCCDNNCGRVCTSPDKATDCIHLVSAVDQLPEKTLVKGYVPKCTVDGQFENIQCDHSFCWCVDEKGIEIIGTKTVRKTGLPNCLRRRDCGGNLCRKVCPFGIKTDHEGCPLDNCDCRDLCEGVTCINDIEICQMVEPDCEKPPCQPAPRCEFGLLNPCPNGSPMTLSNGVTALCTHTNQCSPKYWCHQIGFNGLGFCCSLPESVLHSGNCVPILSRYSKSSKSECRIDSDCSNEAKCCFDGCGLKCMINSTYIYNFRIGCSTQKSTNVGEDFIIKQIAECSEAQQHHDLEKCTAECKMDQDCPGVKKCCTYNCSALCLFPTKTTACLHELITHEIFGNDRTPKCNDEGNYEQIQCDDRVCYCVDTANGNEIPATRTELHAKPACNEKLVDCKPFKCSKTCAYGFKITHEGCLSCECRNPCKNILCPQGYICVMASVKCLENMYCPDQPRCVPDVCSTDVSSVVPPVLCKNKQDCPDDYWCNNIGIQSKGLCCPLPSKQLRTNAKCRSVEPFIEHSKPCDIHCRTDDECAANEKCCYDGCGTNCVQISG</sequence>
<proteinExistence type="predicted"/>
<evidence type="ECO:0000256" key="1">
    <source>
        <dbReference type="ARBA" id="ARBA00023157"/>
    </source>
</evidence>
<dbReference type="AlphaFoldDB" id="A0A8J2MBA7"/>